<protein>
    <submittedName>
        <fullName evidence="1">Uncharacterized protein</fullName>
    </submittedName>
</protein>
<proteinExistence type="predicted"/>
<dbReference type="AlphaFoldDB" id="A0A838ZLD3"/>
<accession>A0A838ZLD3</accession>
<organism evidence="1 2">
    <name type="scientific">Moheibacter lacus</name>
    <dbReference type="NCBI Taxonomy" id="2745851"/>
    <lineage>
        <taxon>Bacteria</taxon>
        <taxon>Pseudomonadati</taxon>
        <taxon>Bacteroidota</taxon>
        <taxon>Flavobacteriia</taxon>
        <taxon>Flavobacteriales</taxon>
        <taxon>Weeksellaceae</taxon>
        <taxon>Moheibacter</taxon>
    </lineage>
</organism>
<name>A0A838ZLD3_9FLAO</name>
<gene>
    <name evidence="1" type="ORF">HU137_02055</name>
</gene>
<evidence type="ECO:0000313" key="2">
    <source>
        <dbReference type="Proteomes" id="UP000552241"/>
    </source>
</evidence>
<evidence type="ECO:0000313" key="1">
    <source>
        <dbReference type="EMBL" id="MBA5628550.1"/>
    </source>
</evidence>
<dbReference type="Proteomes" id="UP000552241">
    <property type="component" value="Unassembled WGS sequence"/>
</dbReference>
<dbReference type="EMBL" id="JACDZE010000001">
    <property type="protein sequence ID" value="MBA5628550.1"/>
    <property type="molecule type" value="Genomic_DNA"/>
</dbReference>
<comment type="caution">
    <text evidence="1">The sequence shown here is derived from an EMBL/GenBank/DDBJ whole genome shotgun (WGS) entry which is preliminary data.</text>
</comment>
<keyword evidence="2" id="KW-1185">Reference proteome</keyword>
<sequence>MNYTNHERNHAILPGREQELFEFLNASIVCNGKAEQHKLKYANNSNSEDALTWSCFDRLRNLPKEKIEVALEEIFEDAFGDFKEINQPVPVPFSFADEQSIEISIGKNFTAKSVKESTEVDICIETNDKLVFFEAKLYSKISEANEKHKHDQIARKLHIGIDVANASNREFYFIFLDIAPCKEILKYGEKKQMNARRFLYYRNHPENLVKQLKGVPFSQIEEISKNMGWLTWASLYKTLLRVI</sequence>
<reference evidence="1 2" key="1">
    <citation type="submission" date="2020-07" db="EMBL/GenBank/DDBJ databases">
        <title>Moheibacter lacus sp. nov., a member of the family Flavobacteriaceae isolated from freshwater lake sediment.</title>
        <authorList>
            <person name="Liu Y."/>
        </authorList>
    </citation>
    <scope>NUCLEOTIDE SEQUENCE [LARGE SCALE GENOMIC DNA]</scope>
    <source>
        <strain evidence="1 2">BDHS18</strain>
    </source>
</reference>
<dbReference type="RefSeq" id="WP_182042144.1">
    <property type="nucleotide sequence ID" value="NZ_JACDZE010000001.1"/>
</dbReference>